<evidence type="ECO:0000313" key="2">
    <source>
        <dbReference type="Proteomes" id="UP001497457"/>
    </source>
</evidence>
<evidence type="ECO:0000313" key="1">
    <source>
        <dbReference type="EMBL" id="CAL5092345.1"/>
    </source>
</evidence>
<reference evidence="2" key="1">
    <citation type="submission" date="2024-06" db="EMBL/GenBank/DDBJ databases">
        <authorList>
            <person name="Ryan C."/>
        </authorList>
    </citation>
    <scope>NUCLEOTIDE SEQUENCE [LARGE SCALE GENOMIC DNA]</scope>
</reference>
<organism evidence="1 2">
    <name type="scientific">Urochloa decumbens</name>
    <dbReference type="NCBI Taxonomy" id="240449"/>
    <lineage>
        <taxon>Eukaryota</taxon>
        <taxon>Viridiplantae</taxon>
        <taxon>Streptophyta</taxon>
        <taxon>Embryophyta</taxon>
        <taxon>Tracheophyta</taxon>
        <taxon>Spermatophyta</taxon>
        <taxon>Magnoliopsida</taxon>
        <taxon>Liliopsida</taxon>
        <taxon>Poales</taxon>
        <taxon>Poaceae</taxon>
        <taxon>PACMAD clade</taxon>
        <taxon>Panicoideae</taxon>
        <taxon>Panicodae</taxon>
        <taxon>Paniceae</taxon>
        <taxon>Melinidinae</taxon>
        <taxon>Urochloa</taxon>
    </lineage>
</organism>
<protein>
    <submittedName>
        <fullName evidence="1">Uncharacterized protein</fullName>
    </submittedName>
</protein>
<dbReference type="AlphaFoldDB" id="A0ABC9GBW8"/>
<sequence>MAEITPAQRLGDDDEEMIVALWDQVLHDAGADEVDQGLVADLLALRSRVAALLLQQLQDTALPLSPESWRWVDGVEETALGAAEMLAGQAAEIHRALSPRRWPADDAEAEAAAFLAALRRQAEYTAARQTDAEDVAALTHLIREKEMQRMAERGLLHPDVAALLDTGETTGASEEEEGLMQMLAVAEYLVHPAAAALLGYVAGKTDALLARVPPDELALAPQVEDMAVRVEASMAALAGRLRRGAAEFAARPGEEAFAAALHRQAASADATRATVETFTASVRRFRAAAAGSAMPPAATGCSLRPKL</sequence>
<reference evidence="1 2" key="2">
    <citation type="submission" date="2024-10" db="EMBL/GenBank/DDBJ databases">
        <authorList>
            <person name="Ryan C."/>
        </authorList>
    </citation>
    <scope>NUCLEOTIDE SEQUENCE [LARGE SCALE GENOMIC DNA]</scope>
</reference>
<name>A0ABC9GBW8_9POAL</name>
<dbReference type="EMBL" id="OZ075119">
    <property type="protein sequence ID" value="CAL5092345.1"/>
    <property type="molecule type" value="Genomic_DNA"/>
</dbReference>
<gene>
    <name evidence="1" type="ORF">URODEC1_LOCUS114851</name>
</gene>
<dbReference type="Proteomes" id="UP001497457">
    <property type="component" value="Chromosome 9rd"/>
</dbReference>
<keyword evidence="2" id="KW-1185">Reference proteome</keyword>
<accession>A0ABC9GBW8</accession>
<proteinExistence type="predicted"/>